<keyword evidence="1" id="KW-1133">Transmembrane helix</keyword>
<protein>
    <recommendedName>
        <fullName evidence="4">Gustatory receptor</fullName>
    </recommendedName>
</protein>
<organism evidence="2 3">
    <name type="scientific">Parnassius mnemosyne</name>
    <name type="common">clouded apollo</name>
    <dbReference type="NCBI Taxonomy" id="213953"/>
    <lineage>
        <taxon>Eukaryota</taxon>
        <taxon>Metazoa</taxon>
        <taxon>Ecdysozoa</taxon>
        <taxon>Arthropoda</taxon>
        <taxon>Hexapoda</taxon>
        <taxon>Insecta</taxon>
        <taxon>Pterygota</taxon>
        <taxon>Neoptera</taxon>
        <taxon>Endopterygota</taxon>
        <taxon>Lepidoptera</taxon>
        <taxon>Glossata</taxon>
        <taxon>Ditrysia</taxon>
        <taxon>Papilionoidea</taxon>
        <taxon>Papilionidae</taxon>
        <taxon>Parnassiinae</taxon>
        <taxon>Parnassini</taxon>
        <taxon>Parnassius</taxon>
        <taxon>Driopa</taxon>
    </lineage>
</organism>
<dbReference type="EMBL" id="CAVLGL010000086">
    <property type="protein sequence ID" value="CAK1591301.1"/>
    <property type="molecule type" value="Genomic_DNA"/>
</dbReference>
<keyword evidence="3" id="KW-1185">Reference proteome</keyword>
<feature type="transmembrane region" description="Helical" evidence="1">
    <location>
        <begin position="93"/>
        <end position="117"/>
    </location>
</feature>
<keyword evidence="1" id="KW-0472">Membrane</keyword>
<feature type="transmembrane region" description="Helical" evidence="1">
    <location>
        <begin position="51"/>
        <end position="73"/>
    </location>
</feature>
<feature type="transmembrane region" description="Helical" evidence="1">
    <location>
        <begin position="138"/>
        <end position="159"/>
    </location>
</feature>
<name>A0AAV1LBH4_9NEOP</name>
<feature type="transmembrane region" description="Helical" evidence="1">
    <location>
        <begin position="252"/>
        <end position="271"/>
    </location>
</feature>
<evidence type="ECO:0000313" key="3">
    <source>
        <dbReference type="Proteomes" id="UP001314205"/>
    </source>
</evidence>
<feature type="transmembrane region" description="Helical" evidence="1">
    <location>
        <begin position="358"/>
        <end position="378"/>
    </location>
</feature>
<gene>
    <name evidence="2" type="ORF">PARMNEM_LOCUS11560</name>
</gene>
<evidence type="ECO:0000313" key="2">
    <source>
        <dbReference type="EMBL" id="CAK1591301.1"/>
    </source>
</evidence>
<feature type="transmembrane region" description="Helical" evidence="1">
    <location>
        <begin position="20"/>
        <end position="39"/>
    </location>
</feature>
<accession>A0AAV1LBH4</accession>
<keyword evidence="1" id="KW-0812">Transmembrane</keyword>
<dbReference type="AlphaFoldDB" id="A0AAV1LBH4"/>
<feature type="transmembrane region" description="Helical" evidence="1">
    <location>
        <begin position="165"/>
        <end position="186"/>
    </location>
</feature>
<comment type="caution">
    <text evidence="2">The sequence shown here is derived from an EMBL/GenBank/DDBJ whole genome shotgun (WGS) entry which is preliminary data.</text>
</comment>
<dbReference type="Proteomes" id="UP001314205">
    <property type="component" value="Unassembled WGS sequence"/>
</dbReference>
<evidence type="ECO:0008006" key="4">
    <source>
        <dbReference type="Google" id="ProtNLM"/>
    </source>
</evidence>
<reference evidence="2 3" key="1">
    <citation type="submission" date="2023-11" db="EMBL/GenBank/DDBJ databases">
        <authorList>
            <person name="Hedman E."/>
            <person name="Englund M."/>
            <person name="Stromberg M."/>
            <person name="Nyberg Akerstrom W."/>
            <person name="Nylinder S."/>
            <person name="Jareborg N."/>
            <person name="Kallberg Y."/>
            <person name="Kronander E."/>
        </authorList>
    </citation>
    <scope>NUCLEOTIDE SEQUENCE [LARGE SCALE GENOMIC DNA]</scope>
</reference>
<sequence length="379" mass="44671">MNENSNEFLLDNKLTSDLQRFLRPLYIMQFVSFGPKFLIRDGFITSNSTTVNIIRLCFAICYFIIYIAIVSIYRIKYFSKFLLNVMIFSHLLYYGSSILLNSILITIHNDINVKLILKIQKIHRFLKFQQNAYKNLIVGNWIFIIIIFLYYFMIILVQIYLKRPILIFIFLHACLLMNDLNLIYIIRLIVVLRKATVVWTSKLEQMYEMENKTLKCEGRHLRQTARWEKIFKTYIDLIEAFHAGNKILEIQIIYFIILTFIQTLINVQVVIEITMFDAAVSSLFSWSIKNIFLLTVLSWEYENSYIAHKNIQVVCLMIKCSGNVSSEVYLVCKQLWRESVGVCELLNSHKFFKVDAALPLRLLSAIIVYVIVLLQFAFL</sequence>
<proteinExistence type="predicted"/>
<evidence type="ECO:0000256" key="1">
    <source>
        <dbReference type="SAM" id="Phobius"/>
    </source>
</evidence>